<dbReference type="InterPro" id="IPR001375">
    <property type="entry name" value="Peptidase_S9_cat"/>
</dbReference>
<proteinExistence type="predicted"/>
<evidence type="ECO:0000313" key="4">
    <source>
        <dbReference type="EMBL" id="RDL34309.1"/>
    </source>
</evidence>
<organism evidence="4 5">
    <name type="scientific">Venustampulla echinocandica</name>
    <dbReference type="NCBI Taxonomy" id="2656787"/>
    <lineage>
        <taxon>Eukaryota</taxon>
        <taxon>Fungi</taxon>
        <taxon>Dikarya</taxon>
        <taxon>Ascomycota</taxon>
        <taxon>Pezizomycotina</taxon>
        <taxon>Leotiomycetes</taxon>
        <taxon>Helotiales</taxon>
        <taxon>Pleuroascaceae</taxon>
        <taxon>Venustampulla</taxon>
    </lineage>
</organism>
<protein>
    <recommendedName>
        <fullName evidence="3">Peptidase S9 prolyl oligopeptidase catalytic domain-containing protein</fullName>
    </recommendedName>
</protein>
<dbReference type="AlphaFoldDB" id="A0A370TGI4"/>
<evidence type="ECO:0000259" key="3">
    <source>
        <dbReference type="Pfam" id="PF00326"/>
    </source>
</evidence>
<dbReference type="InterPro" id="IPR050955">
    <property type="entry name" value="Plant_Biomass_Hydrol_Est"/>
</dbReference>
<evidence type="ECO:0000256" key="1">
    <source>
        <dbReference type="ARBA" id="ARBA00022729"/>
    </source>
</evidence>
<comment type="caution">
    <text evidence="4">The sequence shown here is derived from an EMBL/GenBank/DDBJ whole genome shotgun (WGS) entry which is preliminary data.</text>
</comment>
<dbReference type="EMBL" id="NPIC01000007">
    <property type="protein sequence ID" value="RDL34309.1"/>
    <property type="molecule type" value="Genomic_DNA"/>
</dbReference>
<sequence length="146" mass="15471">MYVPNKLATSPGILVGIHYCGGSAQAFYNGSPYQTLAEQYGFIDVSSKAILTHNGGGDSNAIADMVTWAINKHNVDTSKCFVTGTSSGAMMTNVMAATYPELFKAAIVYSGVPTGCFVSTRETTTKQSRSGPEFSDTTLPSQFTQS</sequence>
<accession>A0A370TGI4</accession>
<dbReference type="InterPro" id="IPR029058">
    <property type="entry name" value="AB_hydrolase_fold"/>
</dbReference>
<dbReference type="PANTHER" id="PTHR43037">
    <property type="entry name" value="UNNAMED PRODUCT-RELATED"/>
    <property type="match status" value="1"/>
</dbReference>
<dbReference type="GO" id="GO:0008236">
    <property type="term" value="F:serine-type peptidase activity"/>
    <property type="evidence" value="ECO:0007669"/>
    <property type="project" value="InterPro"/>
</dbReference>
<dbReference type="Pfam" id="PF00326">
    <property type="entry name" value="Peptidase_S9"/>
    <property type="match status" value="1"/>
</dbReference>
<keyword evidence="5" id="KW-1185">Reference proteome</keyword>
<dbReference type="GeneID" id="43600286"/>
<keyword evidence="1" id="KW-0732">Signal</keyword>
<name>A0A370TGI4_9HELO</name>
<feature type="domain" description="Peptidase S9 prolyl oligopeptidase catalytic" evidence="3">
    <location>
        <begin position="49"/>
        <end position="112"/>
    </location>
</feature>
<dbReference type="PANTHER" id="PTHR43037:SF3">
    <property type="entry name" value="FERULOYL ESTERASE B"/>
    <property type="match status" value="1"/>
</dbReference>
<dbReference type="GO" id="GO:0006508">
    <property type="term" value="P:proteolysis"/>
    <property type="evidence" value="ECO:0007669"/>
    <property type="project" value="InterPro"/>
</dbReference>
<gene>
    <name evidence="4" type="ORF">BP5553_07437</name>
</gene>
<dbReference type="RefSeq" id="XP_031867291.1">
    <property type="nucleotide sequence ID" value="XM_032016060.1"/>
</dbReference>
<dbReference type="SUPFAM" id="SSF53474">
    <property type="entry name" value="alpha/beta-Hydrolases"/>
    <property type="match status" value="1"/>
</dbReference>
<dbReference type="Gene3D" id="3.40.50.1820">
    <property type="entry name" value="alpha/beta hydrolase"/>
    <property type="match status" value="1"/>
</dbReference>
<feature type="region of interest" description="Disordered" evidence="2">
    <location>
        <begin position="122"/>
        <end position="146"/>
    </location>
</feature>
<dbReference type="Proteomes" id="UP000254866">
    <property type="component" value="Unassembled WGS sequence"/>
</dbReference>
<dbReference type="STRING" id="2656787.A0A370TGI4"/>
<evidence type="ECO:0000313" key="5">
    <source>
        <dbReference type="Proteomes" id="UP000254866"/>
    </source>
</evidence>
<evidence type="ECO:0000256" key="2">
    <source>
        <dbReference type="SAM" id="MobiDB-lite"/>
    </source>
</evidence>
<dbReference type="OrthoDB" id="2425929at2759"/>
<reference evidence="4 5" key="1">
    <citation type="journal article" date="2018" name="IMA Fungus">
        <title>IMA Genome-F 9: Draft genome sequence of Annulohypoxylon stygium, Aspergillus mulundensis, Berkeleyomyces basicola (syn. Thielaviopsis basicola), Ceratocystis smalleyi, two Cercospora beticola strains, Coleophoma cylindrospora, Fusarium fracticaudum, Phialophora cf. hyalina, and Morchella septimelata.</title>
        <authorList>
            <person name="Wingfield B.D."/>
            <person name="Bills G.F."/>
            <person name="Dong Y."/>
            <person name="Huang W."/>
            <person name="Nel W.J."/>
            <person name="Swalarsk-Parry B.S."/>
            <person name="Vaghefi N."/>
            <person name="Wilken P.M."/>
            <person name="An Z."/>
            <person name="de Beer Z.W."/>
            <person name="De Vos L."/>
            <person name="Chen L."/>
            <person name="Duong T.A."/>
            <person name="Gao Y."/>
            <person name="Hammerbacher A."/>
            <person name="Kikkert J.R."/>
            <person name="Li Y."/>
            <person name="Li H."/>
            <person name="Li K."/>
            <person name="Li Q."/>
            <person name="Liu X."/>
            <person name="Ma X."/>
            <person name="Naidoo K."/>
            <person name="Pethybridge S.J."/>
            <person name="Sun J."/>
            <person name="Steenkamp E.T."/>
            <person name="van der Nest M.A."/>
            <person name="van Wyk S."/>
            <person name="Wingfield M.J."/>
            <person name="Xiong C."/>
            <person name="Yue Q."/>
            <person name="Zhang X."/>
        </authorList>
    </citation>
    <scope>NUCLEOTIDE SEQUENCE [LARGE SCALE GENOMIC DNA]</scope>
    <source>
        <strain evidence="4 5">BP 5553</strain>
    </source>
</reference>